<gene>
    <name evidence="1" type="ORF">QTP81_10380</name>
</gene>
<evidence type="ECO:0000313" key="2">
    <source>
        <dbReference type="Proteomes" id="UP001234343"/>
    </source>
</evidence>
<dbReference type="InterPro" id="IPR021879">
    <property type="entry name" value="VC2046_fam"/>
</dbReference>
<dbReference type="EMBL" id="JAUCBP010000007">
    <property type="protein sequence ID" value="MDM7861004.1"/>
    <property type="molecule type" value="Genomic_DNA"/>
</dbReference>
<name>A0ABT7SYB9_9ALTE</name>
<keyword evidence="2" id="KW-1185">Reference proteome</keyword>
<reference evidence="1 2" key="1">
    <citation type="submission" date="2023-06" db="EMBL/GenBank/DDBJ databases">
        <title>Alteromonas sp. ASW11-36 isolated from intertidal sand.</title>
        <authorList>
            <person name="Li Y."/>
        </authorList>
    </citation>
    <scope>NUCLEOTIDE SEQUENCE [LARGE SCALE GENOMIC DNA]</scope>
    <source>
        <strain evidence="1 2">ASW11-36</strain>
    </source>
</reference>
<accession>A0ABT7SYB9</accession>
<dbReference type="Pfam" id="PF11993">
    <property type="entry name" value="VC2046"/>
    <property type="match status" value="1"/>
</dbReference>
<proteinExistence type="predicted"/>
<dbReference type="RefSeq" id="WP_289365308.1">
    <property type="nucleotide sequence ID" value="NZ_JAUCBP010000007.1"/>
</dbReference>
<comment type="caution">
    <text evidence="1">The sequence shown here is derived from an EMBL/GenBank/DDBJ whole genome shotgun (WGS) entry which is preliminary data.</text>
</comment>
<evidence type="ECO:0000313" key="1">
    <source>
        <dbReference type="EMBL" id="MDM7861004.1"/>
    </source>
</evidence>
<protein>
    <submittedName>
        <fullName evidence="1">VC2046/SO_2500 family protein</fullName>
    </submittedName>
</protein>
<sequence length="162" mass="18093">MEAAPVSHALTEYEPEYSGQLCRAVQQGQNFAYYLAAINSNLFSSPKLATPVEPELRGEGIENHYRSAPLDAKSADFEHLRISSELIANQQVNQLLLWQCMHPDPLAVKNDPSRIDDEILANCHWQTQNAFQKALKMPENEELSLSPNELAELIPQAHAALS</sequence>
<organism evidence="1 2">
    <name type="scientific">Alteromonas arenosi</name>
    <dbReference type="NCBI Taxonomy" id="3055817"/>
    <lineage>
        <taxon>Bacteria</taxon>
        <taxon>Pseudomonadati</taxon>
        <taxon>Pseudomonadota</taxon>
        <taxon>Gammaproteobacteria</taxon>
        <taxon>Alteromonadales</taxon>
        <taxon>Alteromonadaceae</taxon>
        <taxon>Alteromonas/Salinimonas group</taxon>
        <taxon>Alteromonas</taxon>
    </lineage>
</organism>
<dbReference type="Proteomes" id="UP001234343">
    <property type="component" value="Unassembled WGS sequence"/>
</dbReference>